<name>C0PID9_MAIZE</name>
<dbReference type="EMBL" id="BT068058">
    <property type="protein sequence ID" value="ACN34955.1"/>
    <property type="molecule type" value="mRNA"/>
</dbReference>
<reference evidence="1" key="1">
    <citation type="journal article" date="2009" name="PLoS Genet.">
        <title>Sequencing, mapping, and analysis of 27,455 maize full-length cDNAs.</title>
        <authorList>
            <person name="Soderlund C."/>
            <person name="Descour A."/>
            <person name="Kudrna D."/>
            <person name="Bomhoff M."/>
            <person name="Boyd L."/>
            <person name="Currie J."/>
            <person name="Angelova A."/>
            <person name="Collura K."/>
            <person name="Wissotski M."/>
            <person name="Ashley E."/>
            <person name="Morrow D."/>
            <person name="Fernandes J."/>
            <person name="Walbot V."/>
            <person name="Yu Y."/>
        </authorList>
    </citation>
    <scope>NUCLEOTIDE SEQUENCE</scope>
    <source>
        <strain evidence="1">B73</strain>
    </source>
</reference>
<dbReference type="AlphaFoldDB" id="C0PID9"/>
<protein>
    <submittedName>
        <fullName evidence="1">Uncharacterized protein</fullName>
    </submittedName>
</protein>
<proteinExistence type="evidence at transcript level"/>
<accession>C0PID9</accession>
<sequence length="96" mass="10732">MRAKVYSTHLPSYFSRLLPHLLDPCGISPCWCSRRWPRSRSGRVGGGGGTNDSHRHGHRRRLIGLPLLHRCGNDRNQVMGTGLSRPCGSNDWNTSP</sequence>
<evidence type="ECO:0000313" key="1">
    <source>
        <dbReference type="EMBL" id="ACN34955.1"/>
    </source>
</evidence>
<organism evidence="1">
    <name type="scientific">Zea mays</name>
    <name type="common">Maize</name>
    <dbReference type="NCBI Taxonomy" id="4577"/>
    <lineage>
        <taxon>Eukaryota</taxon>
        <taxon>Viridiplantae</taxon>
        <taxon>Streptophyta</taxon>
        <taxon>Embryophyta</taxon>
        <taxon>Tracheophyta</taxon>
        <taxon>Spermatophyta</taxon>
        <taxon>Magnoliopsida</taxon>
        <taxon>Liliopsida</taxon>
        <taxon>Poales</taxon>
        <taxon>Poaceae</taxon>
        <taxon>PACMAD clade</taxon>
        <taxon>Panicoideae</taxon>
        <taxon>Andropogonodae</taxon>
        <taxon>Andropogoneae</taxon>
        <taxon>Tripsacinae</taxon>
        <taxon>Zea</taxon>
    </lineage>
</organism>